<keyword evidence="1" id="KW-0548">Nucleotidyltransferase</keyword>
<dbReference type="AlphaFoldDB" id="A0A375IU57"/>
<evidence type="ECO:0000313" key="2">
    <source>
        <dbReference type="Proteomes" id="UP000255505"/>
    </source>
</evidence>
<evidence type="ECO:0000313" key="1">
    <source>
        <dbReference type="EMBL" id="SPK77708.1"/>
    </source>
</evidence>
<dbReference type="EMBL" id="LT991978">
    <property type="protein sequence ID" value="SPK77708.1"/>
    <property type="molecule type" value="Genomic_DNA"/>
</dbReference>
<gene>
    <name evidence="1" type="ORF">CT19425_P70048</name>
</gene>
<accession>A0A375IU57</accession>
<sequence>MIIWPTVLERFRKEILSASLAGVHWAVAV</sequence>
<proteinExistence type="predicted"/>
<geneLocation type="plasmid" evidence="1">
    <name>III</name>
</geneLocation>
<organism evidence="1 2">
    <name type="scientific">Cupriavidus taiwanensis</name>
    <dbReference type="NCBI Taxonomy" id="164546"/>
    <lineage>
        <taxon>Bacteria</taxon>
        <taxon>Pseudomonadati</taxon>
        <taxon>Pseudomonadota</taxon>
        <taxon>Betaproteobacteria</taxon>
        <taxon>Burkholderiales</taxon>
        <taxon>Burkholderiaceae</taxon>
        <taxon>Cupriavidus</taxon>
    </lineage>
</organism>
<protein>
    <submittedName>
        <fullName evidence="1">Error-prone DNA polymerase DnaE</fullName>
        <ecNumber evidence="1">2.7.7.7</ecNumber>
    </submittedName>
</protein>
<reference evidence="1 2" key="1">
    <citation type="submission" date="2018-01" db="EMBL/GenBank/DDBJ databases">
        <authorList>
            <person name="Gaut B.S."/>
            <person name="Morton B.R."/>
            <person name="Clegg M.T."/>
            <person name="Duvall M.R."/>
        </authorList>
    </citation>
    <scope>NUCLEOTIDE SEQUENCE [LARGE SCALE GENOMIC DNA]</scope>
    <source>
        <strain evidence="1">Cupriavidus taiwanensis LMG 19425</strain>
        <plasmid evidence="2">Plasmid iii</plasmid>
    </source>
</reference>
<dbReference type="Proteomes" id="UP000255505">
    <property type="component" value="Plasmid III"/>
</dbReference>
<dbReference type="EC" id="2.7.7.7" evidence="1"/>
<keyword evidence="1" id="KW-0808">Transferase</keyword>
<dbReference type="GO" id="GO:0003887">
    <property type="term" value="F:DNA-directed DNA polymerase activity"/>
    <property type="evidence" value="ECO:0007669"/>
    <property type="project" value="UniProtKB-EC"/>
</dbReference>
<name>A0A375IU57_9BURK</name>
<keyword evidence="1" id="KW-0614">Plasmid</keyword>